<protein>
    <submittedName>
        <fullName evidence="2">Beta-lactamase family protein</fullName>
    </submittedName>
</protein>
<dbReference type="PANTHER" id="PTHR43319:SF3">
    <property type="entry name" value="BETA-LACTAMASE-RELATED DOMAIN-CONTAINING PROTEIN"/>
    <property type="match status" value="1"/>
</dbReference>
<dbReference type="Gene3D" id="3.40.710.10">
    <property type="entry name" value="DD-peptidase/beta-lactamase superfamily"/>
    <property type="match status" value="1"/>
</dbReference>
<dbReference type="InterPro" id="IPR001466">
    <property type="entry name" value="Beta-lactam-related"/>
</dbReference>
<evidence type="ECO:0000259" key="1">
    <source>
        <dbReference type="Pfam" id="PF00144"/>
    </source>
</evidence>
<proteinExistence type="predicted"/>
<dbReference type="Proteomes" id="UP000670475">
    <property type="component" value="Unassembled WGS sequence"/>
</dbReference>
<evidence type="ECO:0000313" key="2">
    <source>
        <dbReference type="EMBL" id="MBP0459074.1"/>
    </source>
</evidence>
<name>A0A940MA22_9ACTN</name>
<gene>
    <name evidence="2" type="ORF">JFN87_16405</name>
</gene>
<evidence type="ECO:0000313" key="3">
    <source>
        <dbReference type="Proteomes" id="UP000670475"/>
    </source>
</evidence>
<dbReference type="RefSeq" id="WP_209340816.1">
    <property type="nucleotide sequence ID" value="NZ_JAGIQL010000060.1"/>
</dbReference>
<comment type="caution">
    <text evidence="2">The sequence shown here is derived from an EMBL/GenBank/DDBJ whole genome shotgun (WGS) entry which is preliminary data.</text>
</comment>
<reference evidence="2" key="1">
    <citation type="submission" date="2021-03" db="EMBL/GenBank/DDBJ databases">
        <title>Whole genome sequence of Streptomyces bomunensis MMS17-BM035.</title>
        <authorList>
            <person name="Lee J.H."/>
        </authorList>
    </citation>
    <scope>NUCLEOTIDE SEQUENCE</scope>
    <source>
        <strain evidence="2">MMS17-BM035</strain>
    </source>
</reference>
<organism evidence="2 3">
    <name type="scientific">Streptomyces montanisoli</name>
    <dbReference type="NCBI Taxonomy" id="2798581"/>
    <lineage>
        <taxon>Bacteria</taxon>
        <taxon>Bacillati</taxon>
        <taxon>Actinomycetota</taxon>
        <taxon>Actinomycetes</taxon>
        <taxon>Kitasatosporales</taxon>
        <taxon>Streptomycetaceae</taxon>
        <taxon>Streptomyces</taxon>
    </lineage>
</organism>
<dbReference type="EMBL" id="JAGIQL010000060">
    <property type="protein sequence ID" value="MBP0459074.1"/>
    <property type="molecule type" value="Genomic_DNA"/>
</dbReference>
<dbReference type="InterPro" id="IPR012338">
    <property type="entry name" value="Beta-lactam/transpept-like"/>
</dbReference>
<dbReference type="AlphaFoldDB" id="A0A940MA22"/>
<dbReference type="InterPro" id="IPR052907">
    <property type="entry name" value="Beta-lactamase/esterase"/>
</dbReference>
<dbReference type="SUPFAM" id="SSF56601">
    <property type="entry name" value="beta-lactamase/transpeptidase-like"/>
    <property type="match status" value="1"/>
</dbReference>
<dbReference type="PANTHER" id="PTHR43319">
    <property type="entry name" value="BETA-LACTAMASE-RELATED"/>
    <property type="match status" value="1"/>
</dbReference>
<accession>A0A940MA22</accession>
<dbReference type="Pfam" id="PF00144">
    <property type="entry name" value="Beta-lactamase"/>
    <property type="match status" value="1"/>
</dbReference>
<sequence>MTEIHGFADEGFGPVADAFKDNFTRGTETGAACAIHHRGRLVVDLHAGLADEATGRPWDADTVAVAFSATKGLMALSGYIAQQRGLLDFDAPVTSVWPEFGAHGKEHTTIRDVFAHRAGLVALDADLTYEDLSRWSPVIAAIEAQSPQWKPGTDFAYHALTFGWLTGEILRRATGLRPHELLAEYLAAPLAADAWIGLTAHVEPRVATVHPAPEDTGPEALALYEKVMSMPALVRSVTLGGALPAGFLDGGPTDFNSPANHAMEIPAANGIMSATALARIYAAAVSTVGGTPRLLSDRSITDALTPRSSGDGWPGVLTPPGIRFSTGFLVNGFPGRPLLSDASFGHDGASGSLGFADAGAEIGFGYLNNRMANPGDERANHLTAALRRALASTH</sequence>
<feature type="domain" description="Beta-lactamase-related" evidence="1">
    <location>
        <begin position="21"/>
        <end position="383"/>
    </location>
</feature>
<keyword evidence="3" id="KW-1185">Reference proteome</keyword>